<dbReference type="PANTHER" id="PTHR31047">
    <property type="entry name" value="MEIOTICALLY UP-REGULATED GENE 157 PROTEIN"/>
    <property type="match status" value="1"/>
</dbReference>
<dbReference type="EMBL" id="CAEZYI010000046">
    <property type="protein sequence ID" value="CAB4722890.1"/>
    <property type="molecule type" value="Genomic_DNA"/>
</dbReference>
<dbReference type="Gene3D" id="1.50.10.10">
    <property type="match status" value="1"/>
</dbReference>
<dbReference type="InterPro" id="IPR008313">
    <property type="entry name" value="GH125"/>
</dbReference>
<dbReference type="EMBL" id="CAFAAA010000004">
    <property type="protein sequence ID" value="CAB4774830.1"/>
    <property type="molecule type" value="Genomic_DNA"/>
</dbReference>
<dbReference type="GO" id="GO:0005975">
    <property type="term" value="P:carbohydrate metabolic process"/>
    <property type="evidence" value="ECO:0007669"/>
    <property type="project" value="InterPro"/>
</dbReference>
<dbReference type="AlphaFoldDB" id="A0A6J6RFR6"/>
<sequence>MKLTAEDIFPGLELVLPEARLTRVNQALHGLFTKTLQRLDNGLPFIITGDIPAMWLRDSTWQVRPLLRSKHPEVIDLLVELSKSQVQLFLIDPYANAFNPAPNGDCWEKDFADQSPWVFERKFELDSWACLLYLARMIVQHYGRTDHLDANFQKALSLMMKLARQEQHHDPESYIFKRDNGIAHDSLSNGGKGLPVAYTGMIYCAFRPSDDACVYGYLIPSNLFFLHELQSLPAHFNDSTITELCAEISQGISTYGVIDGRFAYEVDGLGNALFMDDANVPSLLSLPYLGCLSNKDATYQKTRDFVLSPANPYYFSGSTASGVGSQHTPKDYVWPISLAIQSLSDPESSKPLAVLNTLETTDADTGSMHESFNVHNHFDFTRPWFSWADMTYVDLVLTSVDYTWS</sequence>
<dbReference type="PIRSF" id="PIRSF028846">
    <property type="entry name" value="UCP028846"/>
    <property type="match status" value="1"/>
</dbReference>
<dbReference type="PANTHER" id="PTHR31047:SF0">
    <property type="entry name" value="MEIOTICALLY UP-REGULATED GENE 157 PROTEIN"/>
    <property type="match status" value="1"/>
</dbReference>
<protein>
    <submittedName>
        <fullName evidence="1">Unannotated protein</fullName>
    </submittedName>
</protein>
<dbReference type="SUPFAM" id="SSF48208">
    <property type="entry name" value="Six-hairpin glycosidases"/>
    <property type="match status" value="1"/>
</dbReference>
<evidence type="ECO:0000313" key="1">
    <source>
        <dbReference type="EMBL" id="CAB4722890.1"/>
    </source>
</evidence>
<dbReference type="SMART" id="SM01149">
    <property type="entry name" value="DUF1237"/>
    <property type="match status" value="1"/>
</dbReference>
<accession>A0A6J6RFR6</accession>
<dbReference type="InterPro" id="IPR008928">
    <property type="entry name" value="6-hairpin_glycosidase_sf"/>
</dbReference>
<evidence type="ECO:0000313" key="4">
    <source>
        <dbReference type="EMBL" id="CAB5071107.1"/>
    </source>
</evidence>
<organism evidence="1">
    <name type="scientific">freshwater metagenome</name>
    <dbReference type="NCBI Taxonomy" id="449393"/>
    <lineage>
        <taxon>unclassified sequences</taxon>
        <taxon>metagenomes</taxon>
        <taxon>ecological metagenomes</taxon>
    </lineage>
</organism>
<dbReference type="Pfam" id="PF06824">
    <property type="entry name" value="Glyco_hydro_125"/>
    <property type="match status" value="1"/>
</dbReference>
<dbReference type="EMBL" id="CAFARE010000023">
    <property type="protein sequence ID" value="CAB4838611.1"/>
    <property type="molecule type" value="Genomic_DNA"/>
</dbReference>
<dbReference type="EMBL" id="CAFBRA010000003">
    <property type="protein sequence ID" value="CAB5071107.1"/>
    <property type="molecule type" value="Genomic_DNA"/>
</dbReference>
<name>A0A6J6RFR6_9ZZZZ</name>
<gene>
    <name evidence="1" type="ORF">UFOPK2662_00856</name>
    <name evidence="2" type="ORF">UFOPK2942_00299</name>
    <name evidence="3" type="ORF">UFOPK3232_00745</name>
    <name evidence="4" type="ORF">UFOPK4382_00100</name>
</gene>
<evidence type="ECO:0000313" key="2">
    <source>
        <dbReference type="EMBL" id="CAB4774830.1"/>
    </source>
</evidence>
<dbReference type="InterPro" id="IPR012341">
    <property type="entry name" value="6hp_glycosidase-like_sf"/>
</dbReference>
<evidence type="ECO:0000313" key="3">
    <source>
        <dbReference type="EMBL" id="CAB4838611.1"/>
    </source>
</evidence>
<reference evidence="1" key="1">
    <citation type="submission" date="2020-05" db="EMBL/GenBank/DDBJ databases">
        <authorList>
            <person name="Chiriac C."/>
            <person name="Salcher M."/>
            <person name="Ghai R."/>
            <person name="Kavagutti S V."/>
        </authorList>
    </citation>
    <scope>NUCLEOTIDE SEQUENCE</scope>
</reference>
<proteinExistence type="predicted"/>